<comment type="function">
    <text evidence="10">Required for transformation and DNA binding.</text>
</comment>
<keyword evidence="8 10" id="KW-0178">Competence</keyword>
<keyword evidence="13" id="KW-1185">Reference proteome</keyword>
<dbReference type="InterPro" id="IPR012902">
    <property type="entry name" value="N_methyl_site"/>
</dbReference>
<dbReference type="PROSITE" id="PS00409">
    <property type="entry name" value="PROKAR_NTER_METHYL"/>
    <property type="match status" value="1"/>
</dbReference>
<keyword evidence="5 10" id="KW-0812">Transmembrane</keyword>
<keyword evidence="7 10" id="KW-0472">Membrane</keyword>
<comment type="similarity">
    <text evidence="9 10">Belongs to the ComGC family.</text>
</comment>
<comment type="subunit">
    <text evidence="10">Homodimer.</text>
</comment>
<comment type="subcellular location">
    <subcellularLocation>
        <location evidence="1">Cell membrane</location>
        <topology evidence="1">Single-pass membrane protein</topology>
    </subcellularLocation>
    <subcellularLocation>
        <location evidence="2">Cell surface</location>
    </subcellularLocation>
</comment>
<evidence type="ECO:0000256" key="11">
    <source>
        <dbReference type="PIRSR" id="PIRSR029928-50"/>
    </source>
</evidence>
<accession>A0A9X3WKD0</accession>
<feature type="propeptide" id="PRO_5041501795" evidence="11">
    <location>
        <begin position="1"/>
        <end position="6"/>
    </location>
</feature>
<dbReference type="InterPro" id="IPR045584">
    <property type="entry name" value="Pilin-like"/>
</dbReference>
<dbReference type="AlphaFoldDB" id="A0A9X3WKD0"/>
<reference evidence="12" key="1">
    <citation type="submission" date="2022-06" db="EMBL/GenBank/DDBJ databases">
        <title>Aquibacillus sp. a new bacterium isolated from soil saline samples.</title>
        <authorList>
            <person name="Galisteo C."/>
            <person name="De La Haba R."/>
            <person name="Sanchez-Porro C."/>
            <person name="Ventosa A."/>
        </authorList>
    </citation>
    <scope>NUCLEOTIDE SEQUENCE</scope>
    <source>
        <strain evidence="12">JCM 12387</strain>
    </source>
</reference>
<evidence type="ECO:0000256" key="10">
    <source>
        <dbReference type="PIRNR" id="PIRNR029928"/>
    </source>
</evidence>
<keyword evidence="6 10" id="KW-1133">Transmembrane helix</keyword>
<dbReference type="InterPro" id="IPR016940">
    <property type="entry name" value="ComGC"/>
</dbReference>
<dbReference type="EMBL" id="JAMQJZ010000001">
    <property type="protein sequence ID" value="MDC3418994.1"/>
    <property type="molecule type" value="Genomic_DNA"/>
</dbReference>
<evidence type="ECO:0000256" key="2">
    <source>
        <dbReference type="ARBA" id="ARBA00004241"/>
    </source>
</evidence>
<dbReference type="GO" id="GO:0005886">
    <property type="term" value="C:plasma membrane"/>
    <property type="evidence" value="ECO:0007669"/>
    <property type="project" value="UniProtKB-SubCell"/>
</dbReference>
<evidence type="ECO:0000256" key="3">
    <source>
        <dbReference type="ARBA" id="ARBA00022475"/>
    </source>
</evidence>
<name>A0A9X3WKD0_9BACI</name>
<dbReference type="Proteomes" id="UP001145072">
    <property type="component" value="Unassembled WGS sequence"/>
</dbReference>
<dbReference type="NCBIfam" id="NF040999">
    <property type="entry name" value="pilin_ComGC"/>
    <property type="match status" value="1"/>
</dbReference>
<dbReference type="SUPFAM" id="SSF54523">
    <property type="entry name" value="Pili subunits"/>
    <property type="match status" value="1"/>
</dbReference>
<evidence type="ECO:0000256" key="4">
    <source>
        <dbReference type="ARBA" id="ARBA00022481"/>
    </source>
</evidence>
<feature type="chain" id="PRO_5041501796" description="ComG operon protein 3" evidence="11">
    <location>
        <begin position="7"/>
        <end position="108"/>
    </location>
</feature>
<evidence type="ECO:0000313" key="13">
    <source>
        <dbReference type="Proteomes" id="UP001145072"/>
    </source>
</evidence>
<dbReference type="GO" id="GO:0030420">
    <property type="term" value="P:establishment of competence for transformation"/>
    <property type="evidence" value="ECO:0007669"/>
    <property type="project" value="UniProtKB-UniRule"/>
</dbReference>
<protein>
    <recommendedName>
        <fullName evidence="10">ComG operon protein 3</fullName>
    </recommendedName>
</protein>
<keyword evidence="4 11" id="KW-0488">Methylation</keyword>
<comment type="caution">
    <text evidence="12">The sequence shown here is derived from an EMBL/GenBank/DDBJ whole genome shotgun (WGS) entry which is preliminary data.</text>
</comment>
<proteinExistence type="inferred from homology"/>
<dbReference type="NCBIfam" id="TIGR02532">
    <property type="entry name" value="IV_pilin_GFxxxE"/>
    <property type="match status" value="1"/>
</dbReference>
<dbReference type="RefSeq" id="WP_259871355.1">
    <property type="nucleotide sequence ID" value="NZ_JAMQJZ010000001.1"/>
</dbReference>
<evidence type="ECO:0000256" key="5">
    <source>
        <dbReference type="ARBA" id="ARBA00022692"/>
    </source>
</evidence>
<evidence type="ECO:0000256" key="7">
    <source>
        <dbReference type="ARBA" id="ARBA00023136"/>
    </source>
</evidence>
<sequence>MRKEHGFTLIEMLIVLTVISVLLILLVPNLADKNKTMQDNGCNALKQMAESQILSYKIDKGASPSSIEVLIQDDYLKDDTCANGAKKIQLSSKDEDIVDIVDIGTDAN</sequence>
<keyword evidence="3 10" id="KW-1003">Cell membrane</keyword>
<organism evidence="12 13">
    <name type="scientific">Aquibacillus koreensis</name>
    <dbReference type="NCBI Taxonomy" id="279446"/>
    <lineage>
        <taxon>Bacteria</taxon>
        <taxon>Bacillati</taxon>
        <taxon>Bacillota</taxon>
        <taxon>Bacilli</taxon>
        <taxon>Bacillales</taxon>
        <taxon>Bacillaceae</taxon>
        <taxon>Aquibacillus</taxon>
    </lineage>
</organism>
<dbReference type="Gene3D" id="3.30.700.10">
    <property type="entry name" value="Glycoprotein, Type 4 Pilin"/>
    <property type="match status" value="1"/>
</dbReference>
<gene>
    <name evidence="12" type="ORF">NC661_01175</name>
</gene>
<evidence type="ECO:0000256" key="8">
    <source>
        <dbReference type="ARBA" id="ARBA00023287"/>
    </source>
</evidence>
<dbReference type="Pfam" id="PF07963">
    <property type="entry name" value="N_methyl"/>
    <property type="match status" value="1"/>
</dbReference>
<dbReference type="GO" id="GO:0009986">
    <property type="term" value="C:cell surface"/>
    <property type="evidence" value="ECO:0007669"/>
    <property type="project" value="UniProtKB-SubCell"/>
</dbReference>
<evidence type="ECO:0000256" key="9">
    <source>
        <dbReference type="ARBA" id="ARBA00043982"/>
    </source>
</evidence>
<feature type="transmembrane region" description="Helical" evidence="10">
    <location>
        <begin position="6"/>
        <end position="27"/>
    </location>
</feature>
<evidence type="ECO:0000313" key="12">
    <source>
        <dbReference type="EMBL" id="MDC3418994.1"/>
    </source>
</evidence>
<keyword evidence="10" id="KW-0813">Transport</keyword>
<evidence type="ECO:0000256" key="6">
    <source>
        <dbReference type="ARBA" id="ARBA00022989"/>
    </source>
</evidence>
<dbReference type="PIRSF" id="PIRSF029928">
    <property type="entry name" value="Late_competence_ComGC"/>
    <property type="match status" value="1"/>
</dbReference>
<evidence type="ECO:0000256" key="1">
    <source>
        <dbReference type="ARBA" id="ARBA00004162"/>
    </source>
</evidence>
<feature type="modified residue" description="N-methylphenylalanine" evidence="11">
    <location>
        <position position="7"/>
    </location>
</feature>